<organism evidence="2">
    <name type="scientific">Arundo donax</name>
    <name type="common">Giant reed</name>
    <name type="synonym">Donax arundinaceus</name>
    <dbReference type="NCBI Taxonomy" id="35708"/>
    <lineage>
        <taxon>Eukaryota</taxon>
        <taxon>Viridiplantae</taxon>
        <taxon>Streptophyta</taxon>
        <taxon>Embryophyta</taxon>
        <taxon>Tracheophyta</taxon>
        <taxon>Spermatophyta</taxon>
        <taxon>Magnoliopsida</taxon>
        <taxon>Liliopsida</taxon>
        <taxon>Poales</taxon>
        <taxon>Poaceae</taxon>
        <taxon>PACMAD clade</taxon>
        <taxon>Arundinoideae</taxon>
        <taxon>Arundineae</taxon>
        <taxon>Arundo</taxon>
    </lineage>
</organism>
<accession>A0A0A9DTL9</accession>
<proteinExistence type="predicted"/>
<dbReference type="EMBL" id="GBRH01210808">
    <property type="protein sequence ID" value="JAD87087.1"/>
    <property type="molecule type" value="Transcribed_RNA"/>
</dbReference>
<reference evidence="2" key="1">
    <citation type="submission" date="2014-09" db="EMBL/GenBank/DDBJ databases">
        <authorList>
            <person name="Magalhaes I.L.F."/>
            <person name="Oliveira U."/>
            <person name="Santos F.R."/>
            <person name="Vidigal T.H.D.A."/>
            <person name="Brescovit A.D."/>
            <person name="Santos A.J."/>
        </authorList>
    </citation>
    <scope>NUCLEOTIDE SEQUENCE</scope>
    <source>
        <tissue evidence="2">Shoot tissue taken approximately 20 cm above the soil surface</tissue>
    </source>
</reference>
<evidence type="ECO:0000313" key="2">
    <source>
        <dbReference type="EMBL" id="JAD87087.1"/>
    </source>
</evidence>
<reference evidence="2" key="2">
    <citation type="journal article" date="2015" name="Data Brief">
        <title>Shoot transcriptome of the giant reed, Arundo donax.</title>
        <authorList>
            <person name="Barrero R.A."/>
            <person name="Guerrero F.D."/>
            <person name="Moolhuijzen P."/>
            <person name="Goolsby J.A."/>
            <person name="Tidwell J."/>
            <person name="Bellgard S.E."/>
            <person name="Bellgard M.I."/>
        </authorList>
    </citation>
    <scope>NUCLEOTIDE SEQUENCE</scope>
    <source>
        <tissue evidence="2">Shoot tissue taken approximately 20 cm above the soil surface</tissue>
    </source>
</reference>
<sequence length="74" mass="8522">MSTHQFLENPRPRMSLDPINSHQEPGKNQMVFSLELKCKFELKIWSQPFITGKFKLEVVITCKPRKISDCSGGN</sequence>
<protein>
    <submittedName>
        <fullName evidence="2">Uncharacterized protein</fullName>
    </submittedName>
</protein>
<dbReference type="AlphaFoldDB" id="A0A0A9DTL9"/>
<name>A0A0A9DTL9_ARUDO</name>
<feature type="region of interest" description="Disordered" evidence="1">
    <location>
        <begin position="1"/>
        <end position="24"/>
    </location>
</feature>
<evidence type="ECO:0000256" key="1">
    <source>
        <dbReference type="SAM" id="MobiDB-lite"/>
    </source>
</evidence>